<evidence type="ECO:0000313" key="3">
    <source>
        <dbReference type="Proteomes" id="UP000198397"/>
    </source>
</evidence>
<proteinExistence type="predicted"/>
<keyword evidence="3" id="KW-1185">Reference proteome</keyword>
<feature type="region of interest" description="Disordered" evidence="1">
    <location>
        <begin position="1"/>
        <end position="20"/>
    </location>
</feature>
<dbReference type="OrthoDB" id="384744at2157"/>
<reference evidence="2 3" key="1">
    <citation type="submission" date="2017-06" db="EMBL/GenBank/DDBJ databases">
        <authorList>
            <person name="Kim H.J."/>
            <person name="Triplett B.A."/>
        </authorList>
    </citation>
    <scope>NUCLEOTIDE SEQUENCE [LARGE SCALE GENOMIC DNA]</scope>
    <source>
        <strain evidence="2 3">DSM 8800</strain>
    </source>
</reference>
<sequence length="135" mass="15142">MEGNRDEPPPEGGTNDSDVSEGECCRYVIRYHEPDPPMDDHWLLEWCLGWIADPDVRRVDNEQVEGSAPNRLIVELTVGPEECRSSRLRQRLVDRVTERVDAISITCQPIPETPELPGTSRPSIGFIENGTEVSG</sequence>
<evidence type="ECO:0000313" key="2">
    <source>
        <dbReference type="EMBL" id="SNR32692.1"/>
    </source>
</evidence>
<gene>
    <name evidence="2" type="ORF">SAMN06264855_102342</name>
</gene>
<accession>A0A238VE64</accession>
<dbReference type="EMBL" id="FZNQ01000002">
    <property type="protein sequence ID" value="SNR32692.1"/>
    <property type="molecule type" value="Genomic_DNA"/>
</dbReference>
<dbReference type="Proteomes" id="UP000198397">
    <property type="component" value="Unassembled WGS sequence"/>
</dbReference>
<organism evidence="2 3">
    <name type="scientific">Halorubrum vacuolatum</name>
    <name type="common">Natronobacterium vacuolatum</name>
    <dbReference type="NCBI Taxonomy" id="63740"/>
    <lineage>
        <taxon>Archaea</taxon>
        <taxon>Methanobacteriati</taxon>
        <taxon>Methanobacteriota</taxon>
        <taxon>Stenosarchaea group</taxon>
        <taxon>Halobacteria</taxon>
        <taxon>Halobacteriales</taxon>
        <taxon>Haloferacaceae</taxon>
        <taxon>Halorubrum</taxon>
    </lineage>
</organism>
<feature type="region of interest" description="Disordered" evidence="1">
    <location>
        <begin position="113"/>
        <end position="135"/>
    </location>
</feature>
<name>A0A238VE64_HALVU</name>
<evidence type="ECO:0000256" key="1">
    <source>
        <dbReference type="SAM" id="MobiDB-lite"/>
    </source>
</evidence>
<dbReference type="RefSeq" id="WP_089383784.1">
    <property type="nucleotide sequence ID" value="NZ_FZNQ01000002.1"/>
</dbReference>
<protein>
    <submittedName>
        <fullName evidence="2">Uncharacterized protein</fullName>
    </submittedName>
</protein>
<dbReference type="AlphaFoldDB" id="A0A238VE64"/>